<gene>
    <name evidence="1" type="ORF">M513_02071</name>
</gene>
<reference evidence="1 2" key="1">
    <citation type="journal article" date="2014" name="Nat. Genet.">
        <title>Genome and transcriptome of the porcine whipworm Trichuris suis.</title>
        <authorList>
            <person name="Jex A.R."/>
            <person name="Nejsum P."/>
            <person name="Schwarz E.M."/>
            <person name="Hu L."/>
            <person name="Young N.D."/>
            <person name="Hall R.S."/>
            <person name="Korhonen P.K."/>
            <person name="Liao S."/>
            <person name="Thamsborg S."/>
            <person name="Xia J."/>
            <person name="Xu P."/>
            <person name="Wang S."/>
            <person name="Scheerlinck J.P."/>
            <person name="Hofmann A."/>
            <person name="Sternberg P.W."/>
            <person name="Wang J."/>
            <person name="Gasser R.B."/>
        </authorList>
    </citation>
    <scope>NUCLEOTIDE SEQUENCE [LARGE SCALE GENOMIC DNA]</scope>
    <source>
        <strain evidence="1">DCEP-RM93M</strain>
    </source>
</reference>
<keyword evidence="2" id="KW-1185">Reference proteome</keyword>
<sequence length="79" mass="8927">MRTSDAIPFGENFAPKGAPDFHLHTEQIEQMAKTGTSKEPNETRFYHKGTRCQETSVCERRAILCFAPEGSIFRKGSHI</sequence>
<name>A0A085MIZ0_9BILA</name>
<evidence type="ECO:0000313" key="2">
    <source>
        <dbReference type="Proteomes" id="UP000030764"/>
    </source>
</evidence>
<dbReference type="AlphaFoldDB" id="A0A085MIZ0"/>
<protein>
    <submittedName>
        <fullName evidence="1">Uncharacterized protein</fullName>
    </submittedName>
</protein>
<evidence type="ECO:0000313" key="1">
    <source>
        <dbReference type="EMBL" id="KFD57186.1"/>
    </source>
</evidence>
<dbReference type="EMBL" id="KL363190">
    <property type="protein sequence ID" value="KFD57186.1"/>
    <property type="molecule type" value="Genomic_DNA"/>
</dbReference>
<dbReference type="Proteomes" id="UP000030764">
    <property type="component" value="Unassembled WGS sequence"/>
</dbReference>
<accession>A0A085MIZ0</accession>
<organism evidence="1 2">
    <name type="scientific">Trichuris suis</name>
    <name type="common">pig whipworm</name>
    <dbReference type="NCBI Taxonomy" id="68888"/>
    <lineage>
        <taxon>Eukaryota</taxon>
        <taxon>Metazoa</taxon>
        <taxon>Ecdysozoa</taxon>
        <taxon>Nematoda</taxon>
        <taxon>Enoplea</taxon>
        <taxon>Dorylaimia</taxon>
        <taxon>Trichinellida</taxon>
        <taxon>Trichuridae</taxon>
        <taxon>Trichuris</taxon>
    </lineage>
</organism>
<proteinExistence type="predicted"/>